<dbReference type="OrthoDB" id="280162at2"/>
<comment type="caution">
    <text evidence="1">The sequence shown here is derived from an EMBL/GenBank/DDBJ whole genome shotgun (WGS) entry which is preliminary data.</text>
</comment>
<dbReference type="InterPro" id="IPR046607">
    <property type="entry name" value="DUF6666"/>
</dbReference>
<evidence type="ECO:0000313" key="1">
    <source>
        <dbReference type="EMBL" id="CDR35255.1"/>
    </source>
</evidence>
<evidence type="ECO:0000313" key="2">
    <source>
        <dbReference type="Proteomes" id="UP000031552"/>
    </source>
</evidence>
<dbReference type="EMBL" id="CCEJ010000016">
    <property type="protein sequence ID" value="CDR35255.1"/>
    <property type="molecule type" value="Genomic_DNA"/>
</dbReference>
<protein>
    <submittedName>
        <fullName evidence="1">Conserved putative secreted protein</fullName>
    </submittedName>
</protein>
<sequence length="305" mass="33494">MKQWSHLISTIFIIILFSQNNYAEEDCCFLFPITGEIGIAYDDFRGLSEGSWNGNTGGLIEVNFGTAIFDGIGLQLGGSYGVYDWAGRGPLGLSDSASIQEQGFISGGFFYKNPCHCPIQAGAIVDWMFNRNFGVFGLNPSFGQVRLQAGYLFPSGDEFGLWGSAYIRTDQKSAFLIPVFFRAVSQINLFWKHYFETSAEVMIWGGVPLKKSLLFSDSKAGKYIVGACFRAPLSSCLSVEGHGAYMGPHHNSASPRFQSYAANICIGINYFFGCKSNACPDLWQAAPYMPIANNSNFIVDTSLND</sequence>
<reference evidence="1" key="2">
    <citation type="submission" date="2014-09" db="EMBL/GenBank/DDBJ databases">
        <title>Criblamydia sequanensis harbors a mega-plasmid encoding arsenite resistance.</title>
        <authorList>
            <person name="Bertelli C."/>
            <person name="Goesmann A."/>
            <person name="Greub G."/>
        </authorList>
    </citation>
    <scope>NUCLEOTIDE SEQUENCE [LARGE SCALE GENOMIC DNA]</scope>
    <source>
        <strain evidence="1">CRIB-18</strain>
    </source>
</reference>
<gene>
    <name evidence="1" type="ORF">CSEC_2449</name>
</gene>
<dbReference type="RefSeq" id="WP_041018811.1">
    <property type="nucleotide sequence ID" value="NZ_CCEJ010000016.1"/>
</dbReference>
<dbReference type="STRING" id="1437425.CSEC_2449"/>
<dbReference type="Proteomes" id="UP000031552">
    <property type="component" value="Unassembled WGS sequence"/>
</dbReference>
<keyword evidence="2" id="KW-1185">Reference proteome</keyword>
<name>A0A090D382_9BACT</name>
<reference evidence="1" key="1">
    <citation type="submission" date="2013-12" db="EMBL/GenBank/DDBJ databases">
        <authorList>
            <person name="Linke B."/>
        </authorList>
    </citation>
    <scope>NUCLEOTIDE SEQUENCE [LARGE SCALE GENOMIC DNA]</scope>
    <source>
        <strain evidence="1">CRIB-18</strain>
    </source>
</reference>
<dbReference type="AlphaFoldDB" id="A0A090D382"/>
<dbReference type="Pfam" id="PF20371">
    <property type="entry name" value="DUF6666"/>
    <property type="match status" value="1"/>
</dbReference>
<organism evidence="1 2">
    <name type="scientific">Candidatus Criblamydia sequanensis CRIB-18</name>
    <dbReference type="NCBI Taxonomy" id="1437425"/>
    <lineage>
        <taxon>Bacteria</taxon>
        <taxon>Pseudomonadati</taxon>
        <taxon>Chlamydiota</taxon>
        <taxon>Chlamydiia</taxon>
        <taxon>Parachlamydiales</taxon>
        <taxon>Candidatus Criblamydiaceae</taxon>
        <taxon>Candidatus Criblamydia</taxon>
    </lineage>
</organism>
<accession>A0A090D382</accession>
<proteinExistence type="predicted"/>